<protein>
    <submittedName>
        <fullName evidence="2">MGLL protein</fullName>
    </submittedName>
</protein>
<organism evidence="2 3">
    <name type="scientific">Symbiodinium pilosum</name>
    <name type="common">Dinoflagellate</name>
    <dbReference type="NCBI Taxonomy" id="2952"/>
    <lineage>
        <taxon>Eukaryota</taxon>
        <taxon>Sar</taxon>
        <taxon>Alveolata</taxon>
        <taxon>Dinophyceae</taxon>
        <taxon>Suessiales</taxon>
        <taxon>Symbiodiniaceae</taxon>
        <taxon>Symbiodinium</taxon>
    </lineage>
</organism>
<comment type="caution">
    <text evidence="2">The sequence shown here is derived from an EMBL/GenBank/DDBJ whole genome shotgun (WGS) entry which is preliminary data.</text>
</comment>
<name>A0A812VIR5_SYMPI</name>
<proteinExistence type="predicted"/>
<dbReference type="SUPFAM" id="SSF53474">
    <property type="entry name" value="alpha/beta-Hydrolases"/>
    <property type="match status" value="1"/>
</dbReference>
<evidence type="ECO:0000259" key="1">
    <source>
        <dbReference type="Pfam" id="PF12146"/>
    </source>
</evidence>
<dbReference type="InterPro" id="IPR022742">
    <property type="entry name" value="Hydrolase_4"/>
</dbReference>
<dbReference type="Proteomes" id="UP000649617">
    <property type="component" value="Unassembled WGS sequence"/>
</dbReference>
<accession>A0A812VIR5</accession>
<gene>
    <name evidence="2" type="primary">MGLL</name>
    <name evidence="2" type="ORF">SPIL2461_LOCUS16990</name>
</gene>
<evidence type="ECO:0000313" key="3">
    <source>
        <dbReference type="Proteomes" id="UP000649617"/>
    </source>
</evidence>
<dbReference type="InterPro" id="IPR029058">
    <property type="entry name" value="AB_hydrolase_fold"/>
</dbReference>
<dbReference type="PANTHER" id="PTHR11614">
    <property type="entry name" value="PHOSPHOLIPASE-RELATED"/>
    <property type="match status" value="1"/>
</dbReference>
<dbReference type="OrthoDB" id="408049at2759"/>
<keyword evidence="3" id="KW-1185">Reference proteome</keyword>
<feature type="domain" description="Serine aminopeptidase S33" evidence="1">
    <location>
        <begin position="741"/>
        <end position="979"/>
    </location>
</feature>
<dbReference type="Gene3D" id="3.40.50.1820">
    <property type="entry name" value="alpha/beta hydrolase"/>
    <property type="match status" value="1"/>
</dbReference>
<dbReference type="EMBL" id="CAJNIZ010042870">
    <property type="protein sequence ID" value="CAE7641482.1"/>
    <property type="molecule type" value="Genomic_DNA"/>
</dbReference>
<dbReference type="InterPro" id="IPR051044">
    <property type="entry name" value="MAG_DAG_Lipase"/>
</dbReference>
<sequence>MAQLMGVARQCAAVARRRNVAATPLRWPHQADGARCNASEASFPNAAAERWEAARRQWLSANRSSTVGGTPASITSWSMQLPHCHRVGSPRRRFRTESVSESSLSRLFKGDQMTAVFPDPTSRLVEAELRIPLRLVVAAAERRWTMVWKVCYCAGFDFDNGAADGGVVNVCSNAVAHLKASIFFVKSAPADCGVAGFVFVLICFHFHCLTLQPYYDPDAGRFLPQAVTTLDGAKVLGGHLGPANCVGPSTCNDLPEDVMGGKAPTFLDVQIDASYENRVMVAATYDICYCDENCLNSAYWFKAGTLDVEPVDSHFTIDYTTGSYGELPAIVNTGRLLVILGKGTDASPVQGSWTGGTDAKTREMKFLRDDDGNVDKESCLNTEQPLGISGHRLISGNTDYTQPQTILEAQDPGRPRGQLYGLVCNTADPPVCAANIRISTPGWYAVCYCDSNCNEVSNWAVFGRELVAGPLARQTWTRYTGVTFSIDVEGYDLQDTNRALILSTSQQPQDCGNVAPTANANGPVGQATLHTRETTNSKLTTMAWSDMGTEISFDRSHGLKDGDRVRLSGVNPDPTDTSLAARNLALKRADMYNTVHEVFVSCDDDVAECWKILVPVRFAAAEFPNIPNVPSVAWSRTSKETFTKIKVADGAQSPEGRGYVVCWCDDCGLAATAFTSYVGISPLAKRLLEVRTGDVAHYATATGTRLTGKVKTSCQFTRSFDNSLWLFSRAWQPRDKSLTWATLMIVHGTVDHSGVYAELGQSLAMQGVAVFASDMRGWGRSDGEPLYVDSVTTFMGDILSDYQRIHGSGSPYDHVSSRFLLGKSIGGLFAAWTAAEHHNWTGFIGLSGAFQIDPAVKPSAIARMLVKAIATCAPKLGLKPPFDPKLIVNDAQALKTWEQDPLVGGRLRLTPGYILELLRLQEALPARLGDLAMPVLMLWGTGDKVVTEAGHMLVVRASKSALSEFLQYPNGFHNLLAEPKLKDSVMRDICAWPVMCGFLDYLPLVPSADIDEPLEARQDFCGKIFVELWSEDPDGFPMPDGCYYSEDDTDPTMIVKQLHILFSARNHLKKNTRYMAVTNMNVLGELRFDFPADGAVWVWSMDDAFNNPFGVIEKGAAYPAPETRVPPRDTLGAEQFSQVGDPRFHDEGAIPRGFRLLGTNGALVEEMLTFCIPHDEQGKNPSVSPTVDNACKVCFSEEECGNGGNGVPPDPALSFCRSPIDLKCPQANGNLLNVRAFAFELRAKLGYPIKPQSVLRLWLHPLTQWNIGPSCQVGFYAGGCTPPAVGGVCSSPICQPESVVGGTVVGIASWPINTLKIILPNIMADVTDTSLLAMEIGNLPLPAGGFFPSVVTAEITKDDGFAPDYWDIPKALAVATVDGGGARLYKKPQILAASLVSRVGDGNQAPFKGDTGNRIYARIAFGTTFHGFGNLVEIQFKLPVGYSCAMTQQGGSVPDLGLLANLFPSTKGRLGGKLTEVRYRNIPATPDVMCQLTLLQDMIVYARTVYFVELIVDNPSTALKRDDPLNTWSLGVVHNGYTPSQTIQDKQLSTQQLSFCPAPRQTLLCLEELGSDYAGSLSVLGKLSDFFIAPSQYGVGQMNTLSVFFMTEQEVGSLTSVETEIWVDSPSGFDFGQYCSASALDAIYYIPEGRGTSPLPTGDLIPCVGAPTSDSELTFNRAKLSTTGRLLRQTFYGFQVQVKNAAIYVRTQLNEWRLWTYVKTTGFGVDGTYETARVNERVPVGPDTSWGMYLQSMPAANFQVAFSSRRPTVSGVEPADITVLPIITSFPTTRAIRVTAPAGYEWDFEQGAEVAHLTGWLQMFIFLSLSG</sequence>
<evidence type="ECO:0000313" key="2">
    <source>
        <dbReference type="EMBL" id="CAE7641482.1"/>
    </source>
</evidence>
<reference evidence="2" key="1">
    <citation type="submission" date="2021-02" db="EMBL/GenBank/DDBJ databases">
        <authorList>
            <person name="Dougan E. K."/>
            <person name="Rhodes N."/>
            <person name="Thang M."/>
            <person name="Chan C."/>
        </authorList>
    </citation>
    <scope>NUCLEOTIDE SEQUENCE</scope>
</reference>
<dbReference type="Pfam" id="PF12146">
    <property type="entry name" value="Hydrolase_4"/>
    <property type="match status" value="1"/>
</dbReference>